<dbReference type="EMBL" id="JANAVB010011199">
    <property type="protein sequence ID" value="KAJ6837840.1"/>
    <property type="molecule type" value="Genomic_DNA"/>
</dbReference>
<organism evidence="2 3">
    <name type="scientific">Iris pallida</name>
    <name type="common">Sweet iris</name>
    <dbReference type="NCBI Taxonomy" id="29817"/>
    <lineage>
        <taxon>Eukaryota</taxon>
        <taxon>Viridiplantae</taxon>
        <taxon>Streptophyta</taxon>
        <taxon>Embryophyta</taxon>
        <taxon>Tracheophyta</taxon>
        <taxon>Spermatophyta</taxon>
        <taxon>Magnoliopsida</taxon>
        <taxon>Liliopsida</taxon>
        <taxon>Asparagales</taxon>
        <taxon>Iridaceae</taxon>
        <taxon>Iridoideae</taxon>
        <taxon>Irideae</taxon>
        <taxon>Iris</taxon>
    </lineage>
</organism>
<reference evidence="2" key="1">
    <citation type="journal article" date="2023" name="GigaByte">
        <title>Genome assembly of the bearded iris, Iris pallida Lam.</title>
        <authorList>
            <person name="Bruccoleri R.E."/>
            <person name="Oakeley E.J."/>
            <person name="Faust A.M.E."/>
            <person name="Altorfer M."/>
            <person name="Dessus-Babus S."/>
            <person name="Burckhardt D."/>
            <person name="Oertli M."/>
            <person name="Naumann U."/>
            <person name="Petersen F."/>
            <person name="Wong J."/>
        </authorList>
    </citation>
    <scope>NUCLEOTIDE SEQUENCE</scope>
    <source>
        <strain evidence="2">GSM-AAB239-AS_SAM_17_03QT</strain>
    </source>
</reference>
<evidence type="ECO:0000313" key="3">
    <source>
        <dbReference type="Proteomes" id="UP001140949"/>
    </source>
</evidence>
<proteinExistence type="predicted"/>
<dbReference type="Proteomes" id="UP001140949">
    <property type="component" value="Unassembled WGS sequence"/>
</dbReference>
<name>A0AAX6HBK1_IRIPA</name>
<dbReference type="EMBL" id="JANAVB010010833">
    <property type="protein sequence ID" value="KAJ6838122.1"/>
    <property type="molecule type" value="Genomic_DNA"/>
</dbReference>
<gene>
    <name evidence="2" type="ORF">M6B38_321920</name>
    <name evidence="1" type="ORF">M6B38_323190</name>
</gene>
<comment type="caution">
    <text evidence="2">The sequence shown here is derived from an EMBL/GenBank/DDBJ whole genome shotgun (WGS) entry which is preliminary data.</text>
</comment>
<evidence type="ECO:0000313" key="1">
    <source>
        <dbReference type="EMBL" id="KAJ6837840.1"/>
    </source>
</evidence>
<protein>
    <submittedName>
        <fullName evidence="2">AP2-like ethylene-responsive transcription factor TOE3</fullName>
    </submittedName>
</protein>
<sequence length="71" mass="7682">MGTSYGPSQEEKVIEKRPKLSPLAHPNWVLQMHGSSVTSSGFASNIATTAVWTKPAPPPSALHLQFPPSHY</sequence>
<reference evidence="2" key="2">
    <citation type="submission" date="2023-04" db="EMBL/GenBank/DDBJ databases">
        <authorList>
            <person name="Bruccoleri R.E."/>
            <person name="Oakeley E.J."/>
            <person name="Faust A.-M."/>
            <person name="Dessus-Babus S."/>
            <person name="Altorfer M."/>
            <person name="Burckhardt D."/>
            <person name="Oertli M."/>
            <person name="Naumann U."/>
            <person name="Petersen F."/>
            <person name="Wong J."/>
        </authorList>
    </citation>
    <scope>NUCLEOTIDE SEQUENCE</scope>
    <source>
        <strain evidence="2">GSM-AAB239-AS_SAM_17_03QT</strain>
        <tissue evidence="2">Leaf</tissue>
    </source>
</reference>
<keyword evidence="3" id="KW-1185">Reference proteome</keyword>
<accession>A0AAX6HBK1</accession>
<dbReference type="AlphaFoldDB" id="A0AAX6HBK1"/>
<evidence type="ECO:0000313" key="2">
    <source>
        <dbReference type="EMBL" id="KAJ6838122.1"/>
    </source>
</evidence>